<keyword evidence="2" id="KW-1185">Reference proteome</keyword>
<dbReference type="AlphaFoldDB" id="J0WGY8"/>
<dbReference type="Proteomes" id="UP000004578">
    <property type="component" value="Unassembled WGS sequence"/>
</dbReference>
<sequence>MSTEKMPGAGEDAAPYIVDAAGDILLICDRILEMANADSPYSMSCNQMSIAMDTNSIGFLAKEIMSEANGVAAMRRRLESGEGEADAQ</sequence>
<accession>J0WGY8</accession>
<protein>
    <submittedName>
        <fullName evidence="1">Uncharacterized protein</fullName>
    </submittedName>
</protein>
<dbReference type="RefSeq" id="WP_005872626.1">
    <property type="nucleotide sequence ID" value="NZ_AKFS01000299.1"/>
</dbReference>
<dbReference type="EMBL" id="AKFS01000299">
    <property type="protein sequence ID" value="EJF35826.1"/>
    <property type="molecule type" value="Genomic_DNA"/>
</dbReference>
<reference evidence="1 2" key="1">
    <citation type="submission" date="2012-05" db="EMBL/GenBank/DDBJ databases">
        <authorList>
            <person name="Harkins D.M."/>
            <person name="Madupu R."/>
            <person name="Durkin A.S."/>
            <person name="Torralba M."/>
            <person name="Methe B."/>
            <person name="Sutton G.G."/>
            <person name="Nelson K.E."/>
        </authorList>
    </citation>
    <scope>NUCLEOTIDE SEQUENCE [LARGE SCALE GENOMIC DNA]</scope>
    <source>
        <strain evidence="1 2">F0490</strain>
    </source>
</reference>
<evidence type="ECO:0000313" key="1">
    <source>
        <dbReference type="EMBL" id="EJF35826.1"/>
    </source>
</evidence>
<dbReference type="PATRIC" id="fig|1125717.3.peg.1899"/>
<name>J0WGY8_9ACTO</name>
<gene>
    <name evidence="1" type="ORF">HMPREF1317_0301</name>
</gene>
<evidence type="ECO:0000313" key="2">
    <source>
        <dbReference type="Proteomes" id="UP000004578"/>
    </source>
</evidence>
<comment type="caution">
    <text evidence="1">The sequence shown here is derived from an EMBL/GenBank/DDBJ whole genome shotgun (WGS) entry which is preliminary data.</text>
</comment>
<organism evidence="1 2">
    <name type="scientific">Schaalia georgiae F0490</name>
    <dbReference type="NCBI Taxonomy" id="1125717"/>
    <lineage>
        <taxon>Bacteria</taxon>
        <taxon>Bacillati</taxon>
        <taxon>Actinomycetota</taxon>
        <taxon>Actinomycetes</taxon>
        <taxon>Actinomycetales</taxon>
        <taxon>Actinomycetaceae</taxon>
        <taxon>Schaalia</taxon>
    </lineage>
</organism>
<proteinExistence type="predicted"/>